<keyword evidence="2" id="KW-0444">Lipid biosynthesis</keyword>
<evidence type="ECO:0000256" key="4">
    <source>
        <dbReference type="ARBA" id="ARBA00022832"/>
    </source>
</evidence>
<dbReference type="InterPro" id="IPR029069">
    <property type="entry name" value="HotDog_dom_sf"/>
</dbReference>
<evidence type="ECO:0000259" key="9">
    <source>
        <dbReference type="Pfam" id="PF20791"/>
    </source>
</evidence>
<dbReference type="GO" id="GO:0000036">
    <property type="term" value="F:acyl carrier activity"/>
    <property type="evidence" value="ECO:0007669"/>
    <property type="project" value="TreeGrafter"/>
</dbReference>
<evidence type="ECO:0000256" key="6">
    <source>
        <dbReference type="ARBA" id="ARBA00023098"/>
    </source>
</evidence>
<dbReference type="CDD" id="cd00586">
    <property type="entry name" value="4HBT"/>
    <property type="match status" value="1"/>
</dbReference>
<keyword evidence="3" id="KW-0378">Hydrolase</keyword>
<organism evidence="10 11">
    <name type="scientific">Myroides odoratus</name>
    <name type="common">Flavobacterium odoratum</name>
    <dbReference type="NCBI Taxonomy" id="256"/>
    <lineage>
        <taxon>Bacteria</taxon>
        <taxon>Pseudomonadati</taxon>
        <taxon>Bacteroidota</taxon>
        <taxon>Flavobacteriia</taxon>
        <taxon>Flavobacteriales</taxon>
        <taxon>Flavobacteriaceae</taxon>
        <taxon>Myroides</taxon>
    </lineage>
</organism>
<evidence type="ECO:0000259" key="8">
    <source>
        <dbReference type="Pfam" id="PF01643"/>
    </source>
</evidence>
<keyword evidence="7" id="KW-0275">Fatty acid biosynthesis</keyword>
<evidence type="ECO:0000256" key="1">
    <source>
        <dbReference type="ARBA" id="ARBA00006500"/>
    </source>
</evidence>
<dbReference type="EMBL" id="UGQL01000001">
    <property type="protein sequence ID" value="STZ26741.1"/>
    <property type="molecule type" value="Genomic_DNA"/>
</dbReference>
<dbReference type="AlphaFoldDB" id="A0A378RKF6"/>
<feature type="domain" description="Acyl-ACP thioesterase-like C-terminal" evidence="9">
    <location>
        <begin position="158"/>
        <end position="226"/>
    </location>
</feature>
<dbReference type="Pfam" id="PF20791">
    <property type="entry name" value="Acyl-ACP_TE_C"/>
    <property type="match status" value="1"/>
</dbReference>
<evidence type="ECO:0000256" key="7">
    <source>
        <dbReference type="ARBA" id="ARBA00023160"/>
    </source>
</evidence>
<dbReference type="InterPro" id="IPR045023">
    <property type="entry name" value="FATA/B"/>
</dbReference>
<proteinExistence type="inferred from homology"/>
<evidence type="ECO:0000256" key="5">
    <source>
        <dbReference type="ARBA" id="ARBA00022946"/>
    </source>
</evidence>
<dbReference type="GO" id="GO:0016297">
    <property type="term" value="F:fatty acyl-[ACP] hydrolase activity"/>
    <property type="evidence" value="ECO:0007669"/>
    <property type="project" value="InterPro"/>
</dbReference>
<sequence>MPISNQFTSIHQQSYEIDFFACSPSGHLKWVDLCKLIQSVSADHSVLGGISFWDLKKHNQAWVLSKFRIEKKAELPQWQDKITISTWIERLDGVRSIRNFEVYLGEQLIAVASSLWVIINTERRRPELIALPHEHFIKYTDKKVTQAEFAKLHKGAYHKIDELRVKLSDLDMVHHVTNIKYLEWCIDAAFACQQAVDKIQVIDMHFLKETRINDTCEVHLLQENNQLHYQICVDSVVHFYCLMEVEE</sequence>
<dbReference type="Gene3D" id="3.10.129.10">
    <property type="entry name" value="Hotdog Thioesterase"/>
    <property type="match status" value="2"/>
</dbReference>
<dbReference type="InterPro" id="IPR049427">
    <property type="entry name" value="Acyl-ACP_TE_C"/>
</dbReference>
<comment type="similarity">
    <text evidence="1">Belongs to the acyl-ACP thioesterase family.</text>
</comment>
<dbReference type="Pfam" id="PF01643">
    <property type="entry name" value="Acyl-ACP_TE"/>
    <property type="match status" value="1"/>
</dbReference>
<keyword evidence="6" id="KW-0443">Lipid metabolism</keyword>
<evidence type="ECO:0000256" key="3">
    <source>
        <dbReference type="ARBA" id="ARBA00022801"/>
    </source>
</evidence>
<feature type="domain" description="Acyl-ACP thioesterase N-terminal hotdog" evidence="8">
    <location>
        <begin position="10"/>
        <end position="129"/>
    </location>
</feature>
<dbReference type="RefSeq" id="WP_115089826.1">
    <property type="nucleotide sequence ID" value="NZ_CP068107.1"/>
</dbReference>
<dbReference type="SUPFAM" id="SSF54637">
    <property type="entry name" value="Thioesterase/thiol ester dehydrase-isomerase"/>
    <property type="match status" value="2"/>
</dbReference>
<accession>A0A378RKF6</accession>
<keyword evidence="5" id="KW-0809">Transit peptide</keyword>
<reference evidence="10 11" key="1">
    <citation type="submission" date="2018-06" db="EMBL/GenBank/DDBJ databases">
        <authorList>
            <consortium name="Pathogen Informatics"/>
            <person name="Doyle S."/>
        </authorList>
    </citation>
    <scope>NUCLEOTIDE SEQUENCE [LARGE SCALE GENOMIC DNA]</scope>
    <source>
        <strain evidence="10 11">NCTC11179</strain>
    </source>
</reference>
<dbReference type="InterPro" id="IPR002864">
    <property type="entry name" value="Acyl-ACP_thioesterase_NHD"/>
</dbReference>
<dbReference type="PANTHER" id="PTHR31727:SF6">
    <property type="entry name" value="OLEOYL-ACYL CARRIER PROTEIN THIOESTERASE 1, CHLOROPLASTIC"/>
    <property type="match status" value="1"/>
</dbReference>
<protein>
    <submittedName>
        <fullName evidence="10">Acyl-ACP thioesterase</fullName>
    </submittedName>
</protein>
<name>A0A378RKF6_MYROD</name>
<gene>
    <name evidence="10" type="ORF">NCTC11179_00264</name>
</gene>
<dbReference type="PANTHER" id="PTHR31727">
    <property type="entry name" value="OLEOYL-ACYL CARRIER PROTEIN THIOESTERASE 1, CHLOROPLASTIC"/>
    <property type="match status" value="1"/>
</dbReference>
<keyword evidence="4" id="KW-0276">Fatty acid metabolism</keyword>
<evidence type="ECO:0000313" key="11">
    <source>
        <dbReference type="Proteomes" id="UP000255024"/>
    </source>
</evidence>
<evidence type="ECO:0000256" key="2">
    <source>
        <dbReference type="ARBA" id="ARBA00022516"/>
    </source>
</evidence>
<dbReference type="Proteomes" id="UP000255024">
    <property type="component" value="Unassembled WGS sequence"/>
</dbReference>
<keyword evidence="11" id="KW-1185">Reference proteome</keyword>
<evidence type="ECO:0000313" key="10">
    <source>
        <dbReference type="EMBL" id="STZ26741.1"/>
    </source>
</evidence>